<dbReference type="InterPro" id="IPR039891">
    <property type="entry name" value="VWA8"/>
</dbReference>
<dbReference type="PANTHER" id="PTHR21610">
    <property type="entry name" value="VON WILLEBRAND FACTOR A DOMAIN-CONTAINING PROTEIN 8"/>
    <property type="match status" value="1"/>
</dbReference>
<evidence type="ECO:0000313" key="3">
    <source>
        <dbReference type="Proteomes" id="UP000327493"/>
    </source>
</evidence>
<gene>
    <name evidence="2" type="ORF">FQN60_018573</name>
</gene>
<name>A0A5J5DIQ0_9PERO</name>
<dbReference type="Proteomes" id="UP000327493">
    <property type="component" value="Chromosome 5"/>
</dbReference>
<proteinExistence type="predicted"/>
<comment type="caution">
    <text evidence="2">The sequence shown here is derived from an EMBL/GenBank/DDBJ whole genome shotgun (WGS) entry which is preliminary data.</text>
</comment>
<reference evidence="2 3" key="1">
    <citation type="submission" date="2019-08" db="EMBL/GenBank/DDBJ databases">
        <title>A chromosome-level genome assembly, high-density linkage maps, and genome scans reveal the genomic architecture of hybrid incompatibilities underlying speciation via character displacement in darters (Percidae: Etheostominae).</title>
        <authorList>
            <person name="Moran R.L."/>
            <person name="Catchen J.M."/>
            <person name="Fuller R.C."/>
        </authorList>
    </citation>
    <scope>NUCLEOTIDE SEQUENCE [LARGE SCALE GENOMIC DNA]</scope>
    <source>
        <strain evidence="2">EspeVRDwgs_2016</strain>
        <tissue evidence="2">Muscle</tissue>
    </source>
</reference>
<dbReference type="GO" id="GO:0005737">
    <property type="term" value="C:cytoplasm"/>
    <property type="evidence" value="ECO:0007669"/>
    <property type="project" value="TreeGrafter"/>
</dbReference>
<dbReference type="PANTHER" id="PTHR21610:SF9">
    <property type="entry name" value="VON WILLEBRAND FACTOR A DOMAIN-CONTAINING PROTEIN 8"/>
    <property type="match status" value="1"/>
</dbReference>
<accession>A0A5J5DIQ0</accession>
<sequence length="243" mass="26595">MTAEDCGVCQLHSISEDSVSTGHGASSAAQREPQCRSGPEYRFTQPCTGRHRLLCTGCCGIPRPRVMKSAETGAHMFLRGGLRSGAAKQENCVSLLSANQLVRALPPNKVPLKEIYPKDVTPPMTAAYLEVTDLNSKKVKYIPVPSLFPRLLSFPPEMRAEEARKRHKESTSMTVSPYTSWLSKVSECDVLIAALGSGGVVTVDMGGYVRLWETGLDTLQRSLMEWRNMIGAEDGRPLQAQNV</sequence>
<feature type="compositionally biased region" description="Polar residues" evidence="1">
    <location>
        <begin position="17"/>
        <end position="29"/>
    </location>
</feature>
<evidence type="ECO:0000313" key="2">
    <source>
        <dbReference type="EMBL" id="KAA8593118.1"/>
    </source>
</evidence>
<protein>
    <submittedName>
        <fullName evidence="2">Uncharacterized protein</fullName>
    </submittedName>
</protein>
<dbReference type="AlphaFoldDB" id="A0A5J5DIQ0"/>
<keyword evidence="3" id="KW-1185">Reference proteome</keyword>
<dbReference type="EMBL" id="VOFY01000005">
    <property type="protein sequence ID" value="KAA8593118.1"/>
    <property type="molecule type" value="Genomic_DNA"/>
</dbReference>
<evidence type="ECO:0000256" key="1">
    <source>
        <dbReference type="SAM" id="MobiDB-lite"/>
    </source>
</evidence>
<organism evidence="2 3">
    <name type="scientific">Etheostoma spectabile</name>
    <name type="common">orangethroat darter</name>
    <dbReference type="NCBI Taxonomy" id="54343"/>
    <lineage>
        <taxon>Eukaryota</taxon>
        <taxon>Metazoa</taxon>
        <taxon>Chordata</taxon>
        <taxon>Craniata</taxon>
        <taxon>Vertebrata</taxon>
        <taxon>Euteleostomi</taxon>
        <taxon>Actinopterygii</taxon>
        <taxon>Neopterygii</taxon>
        <taxon>Teleostei</taxon>
        <taxon>Neoteleostei</taxon>
        <taxon>Acanthomorphata</taxon>
        <taxon>Eupercaria</taxon>
        <taxon>Perciformes</taxon>
        <taxon>Percoidei</taxon>
        <taxon>Percidae</taxon>
        <taxon>Etheostomatinae</taxon>
        <taxon>Etheostoma</taxon>
    </lineage>
</organism>
<feature type="region of interest" description="Disordered" evidence="1">
    <location>
        <begin position="17"/>
        <end position="37"/>
    </location>
</feature>